<dbReference type="SUPFAM" id="SSF47413">
    <property type="entry name" value="lambda repressor-like DNA-binding domains"/>
    <property type="match status" value="1"/>
</dbReference>
<evidence type="ECO:0000313" key="4">
    <source>
        <dbReference type="Proteomes" id="UP001595748"/>
    </source>
</evidence>
<reference evidence="4" key="1">
    <citation type="journal article" date="2019" name="Int. J. Syst. Evol. Microbiol.">
        <title>The Global Catalogue of Microorganisms (GCM) 10K type strain sequencing project: providing services to taxonomists for standard genome sequencing and annotation.</title>
        <authorList>
            <consortium name="The Broad Institute Genomics Platform"/>
            <consortium name="The Broad Institute Genome Sequencing Center for Infectious Disease"/>
            <person name="Wu L."/>
            <person name="Ma J."/>
        </authorList>
    </citation>
    <scope>NUCLEOTIDE SEQUENCE [LARGE SCALE GENOMIC DNA]</scope>
    <source>
        <strain evidence="4">CCTCC AB 2013263</strain>
    </source>
</reference>
<evidence type="ECO:0000259" key="2">
    <source>
        <dbReference type="Pfam" id="PF13443"/>
    </source>
</evidence>
<gene>
    <name evidence="3" type="ORF">ACFOPQ_10390</name>
</gene>
<dbReference type="InterPro" id="IPR010982">
    <property type="entry name" value="Lambda_DNA-bd_dom_sf"/>
</dbReference>
<protein>
    <submittedName>
        <fullName evidence="3">Helix-turn-helix domain-containing protein</fullName>
    </submittedName>
</protein>
<dbReference type="Proteomes" id="UP001595748">
    <property type="component" value="Unassembled WGS sequence"/>
</dbReference>
<sequence>MTATHWTLAQTLQRRGITTHALIKASGLSKGTVYDIVNGKSQGITLETVDKLLAGLEQLTGQRMALDAVLDRTEPEDPYAHLFVDAKPYDHEEAKKLIPKWTPEEKAELDRSWAEMEAEKQERKARGSRRMEELEALFTDEAENDQDKSA</sequence>
<dbReference type="Pfam" id="PF13443">
    <property type="entry name" value="HTH_26"/>
    <property type="match status" value="1"/>
</dbReference>
<feature type="domain" description="HTH cro/C1-type" evidence="2">
    <location>
        <begin position="8"/>
        <end position="53"/>
    </location>
</feature>
<evidence type="ECO:0000256" key="1">
    <source>
        <dbReference type="SAM" id="MobiDB-lite"/>
    </source>
</evidence>
<dbReference type="InterPro" id="IPR001387">
    <property type="entry name" value="Cro/C1-type_HTH"/>
</dbReference>
<dbReference type="RefSeq" id="WP_380077796.1">
    <property type="nucleotide sequence ID" value="NZ_JBHRZF010000130.1"/>
</dbReference>
<accession>A0ABV8A7D3</accession>
<evidence type="ECO:0000313" key="3">
    <source>
        <dbReference type="EMBL" id="MFC3861166.1"/>
    </source>
</evidence>
<organism evidence="3 4">
    <name type="scientific">Deinococcus antarcticus</name>
    <dbReference type="NCBI Taxonomy" id="1298767"/>
    <lineage>
        <taxon>Bacteria</taxon>
        <taxon>Thermotogati</taxon>
        <taxon>Deinococcota</taxon>
        <taxon>Deinococci</taxon>
        <taxon>Deinococcales</taxon>
        <taxon>Deinococcaceae</taxon>
        <taxon>Deinococcus</taxon>
    </lineage>
</organism>
<dbReference type="CDD" id="cd00093">
    <property type="entry name" value="HTH_XRE"/>
    <property type="match status" value="1"/>
</dbReference>
<feature type="compositionally biased region" description="Basic and acidic residues" evidence="1">
    <location>
        <begin position="112"/>
        <end position="133"/>
    </location>
</feature>
<feature type="region of interest" description="Disordered" evidence="1">
    <location>
        <begin position="112"/>
        <end position="150"/>
    </location>
</feature>
<name>A0ABV8A7D3_9DEIO</name>
<feature type="compositionally biased region" description="Acidic residues" evidence="1">
    <location>
        <begin position="134"/>
        <end position="144"/>
    </location>
</feature>
<comment type="caution">
    <text evidence="3">The sequence shown here is derived from an EMBL/GenBank/DDBJ whole genome shotgun (WGS) entry which is preliminary data.</text>
</comment>
<dbReference type="Gene3D" id="1.10.260.40">
    <property type="entry name" value="lambda repressor-like DNA-binding domains"/>
    <property type="match status" value="1"/>
</dbReference>
<dbReference type="EMBL" id="JBHRZF010000130">
    <property type="protein sequence ID" value="MFC3861166.1"/>
    <property type="molecule type" value="Genomic_DNA"/>
</dbReference>
<keyword evidence="4" id="KW-1185">Reference proteome</keyword>
<proteinExistence type="predicted"/>